<proteinExistence type="predicted"/>
<keyword evidence="1" id="KW-0812">Transmembrane</keyword>
<protein>
    <recommendedName>
        <fullName evidence="4">Transmembrane protein</fullName>
    </recommendedName>
</protein>
<evidence type="ECO:0008006" key="4">
    <source>
        <dbReference type="Google" id="ProtNLM"/>
    </source>
</evidence>
<dbReference type="Proteomes" id="UP000324832">
    <property type="component" value="Unassembled WGS sequence"/>
</dbReference>
<evidence type="ECO:0000256" key="1">
    <source>
        <dbReference type="SAM" id="Phobius"/>
    </source>
</evidence>
<accession>A0A5E4QIS6</accession>
<keyword evidence="1" id="KW-1133">Transmembrane helix</keyword>
<dbReference type="AlphaFoldDB" id="A0A5E4QIS6"/>
<organism evidence="2 3">
    <name type="scientific">Leptidea sinapis</name>
    <dbReference type="NCBI Taxonomy" id="189913"/>
    <lineage>
        <taxon>Eukaryota</taxon>
        <taxon>Metazoa</taxon>
        <taxon>Ecdysozoa</taxon>
        <taxon>Arthropoda</taxon>
        <taxon>Hexapoda</taxon>
        <taxon>Insecta</taxon>
        <taxon>Pterygota</taxon>
        <taxon>Neoptera</taxon>
        <taxon>Endopterygota</taxon>
        <taxon>Lepidoptera</taxon>
        <taxon>Glossata</taxon>
        <taxon>Ditrysia</taxon>
        <taxon>Papilionoidea</taxon>
        <taxon>Pieridae</taxon>
        <taxon>Dismorphiinae</taxon>
        <taxon>Leptidea</taxon>
    </lineage>
</organism>
<evidence type="ECO:0000313" key="2">
    <source>
        <dbReference type="EMBL" id="VVC97482.1"/>
    </source>
</evidence>
<keyword evidence="1" id="KW-0472">Membrane</keyword>
<sequence length="356" mass="39945">MYKTVRHGENSLQYTILPQTEEVLNNSGMKGKGRDFSPSIHIIRSRKRRPMKYVLIAIFGMIIALALACVPLYVMDWDDCTRKVHHEITTPALSPSGREFIRSRKKELKILPDLMTVQPMPEKYIQTTTTPVQATISSSTSPPLNSEINFNQPWIIPALRSWKAPVSSTSLPTEKIAGISVISTASVNGVRLLDHYMSMKSWDKDTIIRPTVTSEHVTFRAVFNYYSNPPIPPEKPTDKTSFEDVLFTTKAPTTKLMASTDVTSTSEVNLFKDLKETLLSVDDDDEFKESLEVDEVFSLPSIKPNAEVPVSDSDEVTVSRTVVGSKGLKWPFDFSVLQTWSNRFFSVSIGNPNIPP</sequence>
<reference evidence="2 3" key="1">
    <citation type="submission" date="2017-07" db="EMBL/GenBank/DDBJ databases">
        <authorList>
            <person name="Talla V."/>
            <person name="Backstrom N."/>
        </authorList>
    </citation>
    <scope>NUCLEOTIDE SEQUENCE [LARGE SCALE GENOMIC DNA]</scope>
</reference>
<gene>
    <name evidence="2" type="ORF">LSINAPIS_LOCUS8744</name>
</gene>
<evidence type="ECO:0000313" key="3">
    <source>
        <dbReference type="Proteomes" id="UP000324832"/>
    </source>
</evidence>
<feature type="transmembrane region" description="Helical" evidence="1">
    <location>
        <begin position="53"/>
        <end position="74"/>
    </location>
</feature>
<dbReference type="EMBL" id="FZQP02003200">
    <property type="protein sequence ID" value="VVC97482.1"/>
    <property type="molecule type" value="Genomic_DNA"/>
</dbReference>
<keyword evidence="3" id="KW-1185">Reference proteome</keyword>
<name>A0A5E4QIS6_9NEOP</name>